<keyword evidence="1" id="KW-0812">Transmembrane</keyword>
<reference evidence="2" key="3">
    <citation type="submission" date="2021-11" db="EMBL/GenBank/DDBJ databases">
        <authorList>
            <person name="Denance N."/>
            <person name="Briand M."/>
            <person name="Dupas E."/>
            <person name="Durand K."/>
            <person name="Legendre B."/>
            <person name="Cunty A."/>
            <person name="Donnadieu C."/>
            <person name="Lopez Roques C."/>
            <person name="Cesbron S."/>
            <person name="Jacques M.A."/>
        </authorList>
    </citation>
    <scope>NUCLEOTIDE SEQUENCE</scope>
    <source>
        <strain evidence="2">CFBP8070</strain>
    </source>
</reference>
<dbReference type="RefSeq" id="WP_004085438.1">
    <property type="nucleotide sequence ID" value="NZ_CP047134.1"/>
</dbReference>
<keyword evidence="1" id="KW-1133">Transmembrane helix</keyword>
<evidence type="ECO:0000313" key="4">
    <source>
        <dbReference type="Proteomes" id="UP000474061"/>
    </source>
</evidence>
<organism evidence="3 4">
    <name type="scientific">Xylella fastidiosa subsp. multiplex</name>
    <dbReference type="NCBI Taxonomy" id="644357"/>
    <lineage>
        <taxon>Bacteria</taxon>
        <taxon>Pseudomonadati</taxon>
        <taxon>Pseudomonadota</taxon>
        <taxon>Gammaproteobacteria</taxon>
        <taxon>Lysobacterales</taxon>
        <taxon>Lysobacteraceae</taxon>
        <taxon>Xylella</taxon>
    </lineage>
</organism>
<keyword evidence="1" id="KW-0472">Membrane</keyword>
<feature type="transmembrane region" description="Helical" evidence="1">
    <location>
        <begin position="76"/>
        <end position="99"/>
    </location>
</feature>
<dbReference type="EMBL" id="JAJKGN010000001">
    <property type="protein sequence ID" value="MDC6408435.1"/>
    <property type="molecule type" value="Genomic_DNA"/>
</dbReference>
<evidence type="ECO:0000256" key="1">
    <source>
        <dbReference type="SAM" id="Phobius"/>
    </source>
</evidence>
<evidence type="ECO:0000313" key="2">
    <source>
        <dbReference type="EMBL" id="MDC6408435.1"/>
    </source>
</evidence>
<dbReference type="Proteomes" id="UP001220702">
    <property type="component" value="Unassembled WGS sequence"/>
</dbReference>
<dbReference type="EMBL" id="VDCJ01000350">
    <property type="protein sequence ID" value="MRU24343.1"/>
    <property type="molecule type" value="Genomic_DNA"/>
</dbReference>
<sequence length="152" mass="16788">MVAYTTNSGMENDPLAINKAKIVITQAVIVAEQHANGKASRAEYENSEQIWVYDVEMESLNQILFLSLNAPEHPGALTLMVPISLAEWFIWTVPLLIGIGWLRDSENTCKMMLVATASGLLGLFLHLPCARQLLSASRCKEVRESQASGWPC</sequence>
<reference evidence="3" key="2">
    <citation type="journal article" date="2020" name="Appl. Environ. Microbiol.">
        <title>Multiple intercontinental introductions associated with the emergence of a plant pathogen in Europe.</title>
        <authorList>
            <person name="Landa B.B."/>
            <person name="Castillo A.I."/>
            <person name="Giampetruzzi A."/>
            <person name="Kahn A."/>
            <person name="Roman-Ecija M."/>
            <person name="Velasco-Amo M.P."/>
            <person name="Navas-Cortes J.A."/>
            <person name="Marco-Noales E."/>
            <person name="Barbe S."/>
            <person name="Moralejo E."/>
            <person name="Coletta-Filho H.D."/>
            <person name="Saldarelli P."/>
            <person name="Saponari M."/>
            <person name="Almeida R.P.P."/>
        </authorList>
    </citation>
    <scope>NUCLEOTIDE SEQUENCE</scope>
    <source>
        <strain evidence="3">XYL1981</strain>
    </source>
</reference>
<accession>A0A9Q4QTR1</accession>
<proteinExistence type="predicted"/>
<dbReference type="AlphaFoldDB" id="A0A9Q4QTR1"/>
<name>A0A9Q4QTR1_XYLFS</name>
<reference evidence="2" key="4">
    <citation type="journal article" date="2023" name="Commun. Biol.">
        <title>Suspicions of two bridgehead invasions of Xylella fastidiosa subsp. multiplex in France.</title>
        <authorList>
            <person name="Dupas E."/>
            <person name="Durand K."/>
            <person name="Rieux A."/>
            <person name="Briand M."/>
            <person name="Pruvost O."/>
            <person name="Cunty A."/>
            <person name="Denance N."/>
            <person name="Donnadieu C."/>
            <person name="Legendre B."/>
            <person name="Lopez-Roques C."/>
            <person name="Cesbron S."/>
            <person name="Ravigne V."/>
            <person name="Jacques M.A."/>
        </authorList>
    </citation>
    <scope>NUCLEOTIDE SEQUENCE</scope>
    <source>
        <strain evidence="2">CFBP8070</strain>
    </source>
</reference>
<protein>
    <submittedName>
        <fullName evidence="3">Uncharacterized protein</fullName>
    </submittedName>
</protein>
<gene>
    <name evidence="3" type="ORF">FG476_09815</name>
    <name evidence="2" type="ORF">LOK82_07275</name>
</gene>
<evidence type="ECO:0000313" key="3">
    <source>
        <dbReference type="EMBL" id="MRU24343.1"/>
    </source>
</evidence>
<comment type="caution">
    <text evidence="3">The sequence shown here is derived from an EMBL/GenBank/DDBJ whole genome shotgun (WGS) entry which is preliminary data.</text>
</comment>
<reference evidence="3" key="1">
    <citation type="submission" date="2019-05" db="EMBL/GenBank/DDBJ databases">
        <authorList>
            <person name="Castillo A."/>
            <person name="Giampetruzzi A."/>
            <person name="Landa B."/>
            <person name="Saponari M."/>
            <person name="Almeida R.P.P."/>
            <person name="Moralejo E."/>
            <person name="Marco-Noales E."/>
            <person name="Velasco-Amo M.P."/>
            <person name="Roman-Ecija M."/>
            <person name="Navarro I."/>
            <person name="Monterde A."/>
            <person name="Barbe S."/>
        </authorList>
    </citation>
    <scope>NUCLEOTIDE SEQUENCE</scope>
    <source>
        <strain evidence="3">XYL1981</strain>
    </source>
</reference>
<dbReference type="Proteomes" id="UP000474061">
    <property type="component" value="Unassembled WGS sequence"/>
</dbReference>